<dbReference type="RefSeq" id="XP_004185170.1">
    <property type="nucleotide sequence ID" value="XM_004185122.1"/>
</dbReference>
<dbReference type="AlphaFoldDB" id="A0A0A1U2Q3"/>
<dbReference type="EMBL" id="KB207030">
    <property type="protein sequence ID" value="ELP85824.1"/>
    <property type="molecule type" value="Genomic_DNA"/>
</dbReference>
<evidence type="ECO:0000313" key="2">
    <source>
        <dbReference type="Proteomes" id="UP000014680"/>
    </source>
</evidence>
<keyword evidence="2" id="KW-1185">Reference proteome</keyword>
<dbReference type="Proteomes" id="UP000014680">
    <property type="component" value="Unassembled WGS sequence"/>
</dbReference>
<dbReference type="GeneID" id="14884782"/>
<sequence>MESLYAPTSISAFRFAPVSSYEVTDWVCDNSALVESSVSRSSLSRLEMTKPTVSKLQRAKKQWKDSERIVAVLKAREMGLTKATHFLKENYPAVFSKLSASTLQYWLKMANKI</sequence>
<evidence type="ECO:0000313" key="1">
    <source>
        <dbReference type="EMBL" id="ELP85824.1"/>
    </source>
</evidence>
<reference evidence="1 2" key="1">
    <citation type="submission" date="2012-10" db="EMBL/GenBank/DDBJ databases">
        <authorList>
            <person name="Zafar N."/>
            <person name="Inman J."/>
            <person name="Hall N."/>
            <person name="Lorenzi H."/>
            <person name="Caler E."/>
        </authorList>
    </citation>
    <scope>NUCLEOTIDE SEQUENCE [LARGE SCALE GENOMIC DNA]</scope>
    <source>
        <strain evidence="1 2">IP1</strain>
    </source>
</reference>
<proteinExistence type="predicted"/>
<name>A0A0A1U2Q3_ENTIV</name>
<dbReference type="VEuPathDB" id="AmoebaDB:EIN_281950"/>
<protein>
    <submittedName>
        <fullName evidence="1">Uncharacterized protein</fullName>
    </submittedName>
</protein>
<gene>
    <name evidence="1" type="ORF">EIN_281950</name>
</gene>
<accession>A0A0A1U2Q3</accession>
<dbReference type="KEGG" id="eiv:EIN_281950"/>
<organism evidence="1 2">
    <name type="scientific">Entamoeba invadens IP1</name>
    <dbReference type="NCBI Taxonomy" id="370355"/>
    <lineage>
        <taxon>Eukaryota</taxon>
        <taxon>Amoebozoa</taxon>
        <taxon>Evosea</taxon>
        <taxon>Archamoebae</taxon>
        <taxon>Mastigamoebida</taxon>
        <taxon>Entamoebidae</taxon>
        <taxon>Entamoeba</taxon>
    </lineage>
</organism>